<dbReference type="Proteomes" id="UP000320176">
    <property type="component" value="Unassembled WGS sequence"/>
</dbReference>
<accession>A0A5C6APS1</accession>
<comment type="caution">
    <text evidence="1">The sequence shown here is derived from an EMBL/GenBank/DDBJ whole genome shotgun (WGS) entry which is preliminary data.</text>
</comment>
<keyword evidence="2" id="KW-1185">Reference proteome</keyword>
<dbReference type="AlphaFoldDB" id="A0A5C6APS1"/>
<sequence length="63" mass="6851">MTGSQTKATRRKRDTSGKPVLEMEGLLDEALVEQSHETIAVGQAVLVCRKLNGRLAIASRLES</sequence>
<evidence type="ECO:0000313" key="1">
    <source>
        <dbReference type="EMBL" id="TWU01219.1"/>
    </source>
</evidence>
<proteinExistence type="predicted"/>
<protein>
    <submittedName>
        <fullName evidence="1">Uncharacterized protein</fullName>
    </submittedName>
</protein>
<gene>
    <name evidence="1" type="ORF">Pla52n_45910</name>
</gene>
<organism evidence="1 2">
    <name type="scientific">Stieleria varia</name>
    <dbReference type="NCBI Taxonomy" id="2528005"/>
    <lineage>
        <taxon>Bacteria</taxon>
        <taxon>Pseudomonadati</taxon>
        <taxon>Planctomycetota</taxon>
        <taxon>Planctomycetia</taxon>
        <taxon>Pirellulales</taxon>
        <taxon>Pirellulaceae</taxon>
        <taxon>Stieleria</taxon>
    </lineage>
</organism>
<evidence type="ECO:0000313" key="2">
    <source>
        <dbReference type="Proteomes" id="UP000320176"/>
    </source>
</evidence>
<dbReference type="EMBL" id="SJPN01000005">
    <property type="protein sequence ID" value="TWU01219.1"/>
    <property type="molecule type" value="Genomic_DNA"/>
</dbReference>
<reference evidence="1 2" key="1">
    <citation type="submission" date="2019-02" db="EMBL/GenBank/DDBJ databases">
        <title>Deep-cultivation of Planctomycetes and their phenomic and genomic characterization uncovers novel biology.</title>
        <authorList>
            <person name="Wiegand S."/>
            <person name="Jogler M."/>
            <person name="Boedeker C."/>
            <person name="Pinto D."/>
            <person name="Vollmers J."/>
            <person name="Rivas-Marin E."/>
            <person name="Kohn T."/>
            <person name="Peeters S.H."/>
            <person name="Heuer A."/>
            <person name="Rast P."/>
            <person name="Oberbeckmann S."/>
            <person name="Bunk B."/>
            <person name="Jeske O."/>
            <person name="Meyerdierks A."/>
            <person name="Storesund J.E."/>
            <person name="Kallscheuer N."/>
            <person name="Luecker S."/>
            <person name="Lage O.M."/>
            <person name="Pohl T."/>
            <person name="Merkel B.J."/>
            <person name="Hornburger P."/>
            <person name="Mueller R.-W."/>
            <person name="Bruemmer F."/>
            <person name="Labrenz M."/>
            <person name="Spormann A.M."/>
            <person name="Op Den Camp H."/>
            <person name="Overmann J."/>
            <person name="Amann R."/>
            <person name="Jetten M.S.M."/>
            <person name="Mascher T."/>
            <person name="Medema M.H."/>
            <person name="Devos D.P."/>
            <person name="Kaster A.-K."/>
            <person name="Ovreas L."/>
            <person name="Rohde M."/>
            <person name="Galperin M.Y."/>
            <person name="Jogler C."/>
        </authorList>
    </citation>
    <scope>NUCLEOTIDE SEQUENCE [LARGE SCALE GENOMIC DNA]</scope>
    <source>
        <strain evidence="1 2">Pla52n</strain>
    </source>
</reference>
<name>A0A5C6APS1_9BACT</name>